<dbReference type="Proteomes" id="UP000036000">
    <property type="component" value="Chromosome"/>
</dbReference>
<sequence>MKYQLLAKYKYNGSGPRKSSVEIEQEYQNRLNGYSTIKTELHPLLELGNEGQQTNRFPLFFVQLNDIIRMDDTVKRNSQQIREIMSELPGIAQTSYSNRLLTSEIYFTNEIEGVKTNRVEIGTIVAERQQKGSIKRPRRLESTVHQYATALQGKSENIRQLEDFRRIYDELLKGEIGENELPDGQLFRNKGVYIGTASKRVHVPPVNEREISEMLLPLISFMNSHQVAYLTKAIVTHFMFENTHPFNDGNGRMGRYLLASYVASKLDPFTGLSISGAIHEQRDTYYRVFREADDAENRADVTQFVKTMFKIIESGQDTVIRDLKELSDELQAVSENLVKVVPEAERPVAYIFAQSSLFSGSEELGIKDRELVDFLNSQDSRTFPKSAVKKVIQQLEDQRIIRLIKKRPLQHVLNNEFRK</sequence>
<keyword evidence="5" id="KW-1185">Reference proteome</keyword>
<evidence type="ECO:0000259" key="3">
    <source>
        <dbReference type="PROSITE" id="PS51459"/>
    </source>
</evidence>
<name>A0AAC8UUZ2_9LACO</name>
<feature type="binding site" evidence="2">
    <location>
        <begin position="285"/>
        <end position="286"/>
    </location>
    <ligand>
        <name>ATP</name>
        <dbReference type="ChEBI" id="CHEBI:30616"/>
    </ligand>
</feature>
<dbReference type="Pfam" id="PF02661">
    <property type="entry name" value="Fic"/>
    <property type="match status" value="1"/>
</dbReference>
<feature type="domain" description="Fido" evidence="3">
    <location>
        <begin position="159"/>
        <end position="307"/>
    </location>
</feature>
<dbReference type="InterPro" id="IPR003812">
    <property type="entry name" value="Fido"/>
</dbReference>
<dbReference type="AlphaFoldDB" id="A0AAC8UUZ2"/>
<dbReference type="Gene3D" id="1.10.3290.10">
    <property type="entry name" value="Fido-like domain"/>
    <property type="match status" value="1"/>
</dbReference>
<feature type="binding site" evidence="2">
    <location>
        <position position="297"/>
    </location>
    <ligand>
        <name>ATP</name>
        <dbReference type="ChEBI" id="CHEBI:30616"/>
    </ligand>
</feature>
<feature type="binding site" evidence="2">
    <location>
        <begin position="248"/>
        <end position="255"/>
    </location>
    <ligand>
        <name>ATP</name>
        <dbReference type="ChEBI" id="CHEBI:30616"/>
    </ligand>
</feature>
<dbReference type="InterPro" id="IPR036597">
    <property type="entry name" value="Fido-like_dom_sf"/>
</dbReference>
<dbReference type="InterPro" id="IPR040198">
    <property type="entry name" value="Fido_containing"/>
</dbReference>
<feature type="active site" evidence="1">
    <location>
        <position position="244"/>
    </location>
</feature>
<dbReference type="RefSeq" id="WP_048734169.1">
    <property type="nucleotide sequence ID" value="NZ_CP012033.1"/>
</dbReference>
<dbReference type="EMBL" id="CP012033">
    <property type="protein sequence ID" value="AKP64728.1"/>
    <property type="molecule type" value="Genomic_DNA"/>
</dbReference>
<dbReference type="PANTHER" id="PTHR13504:SF40">
    <property type="entry name" value="FIDO DOMAIN-CONTAINING PROTEIN"/>
    <property type="match status" value="1"/>
</dbReference>
<protein>
    <recommendedName>
        <fullName evidence="3">Fido domain-containing protein</fullName>
    </recommendedName>
</protein>
<accession>A0AAC8UUZ2</accession>
<proteinExistence type="predicted"/>
<keyword evidence="2" id="KW-0067">ATP-binding</keyword>
<evidence type="ECO:0000256" key="2">
    <source>
        <dbReference type="PIRSR" id="PIRSR640198-2"/>
    </source>
</evidence>
<keyword evidence="2" id="KW-0547">Nucleotide-binding</keyword>
<dbReference type="KEGG" id="lko:ABN16_06780"/>
<evidence type="ECO:0000313" key="5">
    <source>
        <dbReference type="Proteomes" id="UP000036000"/>
    </source>
</evidence>
<reference evidence="4 5" key="1">
    <citation type="submission" date="2015-07" db="EMBL/GenBank/DDBJ databases">
        <title>Lactobacillus korensis/26-25/ whole genome sequencing.</title>
        <authorList>
            <person name="Kim M.K."/>
            <person name="Im W.-T."/>
            <person name="Srinivasan S."/>
            <person name="Lee J.-J."/>
        </authorList>
    </citation>
    <scope>NUCLEOTIDE SEQUENCE [LARGE SCALE GENOMIC DNA]</scope>
    <source>
        <strain evidence="4 5">26-25</strain>
    </source>
</reference>
<evidence type="ECO:0000313" key="4">
    <source>
        <dbReference type="EMBL" id="AKP64728.1"/>
    </source>
</evidence>
<dbReference type="PANTHER" id="PTHR13504">
    <property type="entry name" value="FIDO DOMAIN-CONTAINING PROTEIN DDB_G0283145"/>
    <property type="match status" value="1"/>
</dbReference>
<evidence type="ECO:0000256" key="1">
    <source>
        <dbReference type="PIRSR" id="PIRSR640198-1"/>
    </source>
</evidence>
<dbReference type="PROSITE" id="PS51459">
    <property type="entry name" value="FIDO"/>
    <property type="match status" value="1"/>
</dbReference>
<organism evidence="4 5">
    <name type="scientific">Levilactobacillus koreensis</name>
    <dbReference type="NCBI Taxonomy" id="637971"/>
    <lineage>
        <taxon>Bacteria</taxon>
        <taxon>Bacillati</taxon>
        <taxon>Bacillota</taxon>
        <taxon>Bacilli</taxon>
        <taxon>Lactobacillales</taxon>
        <taxon>Lactobacillaceae</taxon>
        <taxon>Levilactobacillus</taxon>
    </lineage>
</organism>
<dbReference type="SUPFAM" id="SSF140931">
    <property type="entry name" value="Fic-like"/>
    <property type="match status" value="1"/>
</dbReference>
<dbReference type="GO" id="GO:0005524">
    <property type="term" value="F:ATP binding"/>
    <property type="evidence" value="ECO:0007669"/>
    <property type="project" value="UniProtKB-KW"/>
</dbReference>
<gene>
    <name evidence="4" type="ORF">ABN16_06780</name>
</gene>